<sequence length="142" mass="16518">MKFLTELFLRKYYMDVFATCFCSAREMAPDMNNQSSCYLSLVPCQGPLYTINIELATIPRRCCIFLRFWIFAYAGTPAGNAFSCIENVQAIFLTTVKKSLFWSISPLQLECRFLVWVSMYSVQTLIIQILTWKSQLFAQFSY</sequence>
<evidence type="ECO:0000313" key="1">
    <source>
        <dbReference type="EMBL" id="KAF6495782.1"/>
    </source>
</evidence>
<keyword evidence="2" id="KW-1185">Reference proteome</keyword>
<comment type="caution">
    <text evidence="1">The sequence shown here is derived from an EMBL/GenBank/DDBJ whole genome shotgun (WGS) entry which is preliminary data.</text>
</comment>
<protein>
    <submittedName>
        <fullName evidence="1">Uncharacterized protein</fullName>
    </submittedName>
</protein>
<name>A0A7J8JI80_ROUAE</name>
<dbReference type="AlphaFoldDB" id="A0A7J8JI80"/>
<organism evidence="1 2">
    <name type="scientific">Rousettus aegyptiacus</name>
    <name type="common">Egyptian fruit bat</name>
    <name type="synonym">Pteropus aegyptiacus</name>
    <dbReference type="NCBI Taxonomy" id="9407"/>
    <lineage>
        <taxon>Eukaryota</taxon>
        <taxon>Metazoa</taxon>
        <taxon>Chordata</taxon>
        <taxon>Craniata</taxon>
        <taxon>Vertebrata</taxon>
        <taxon>Euteleostomi</taxon>
        <taxon>Mammalia</taxon>
        <taxon>Eutheria</taxon>
        <taxon>Laurasiatheria</taxon>
        <taxon>Chiroptera</taxon>
        <taxon>Yinpterochiroptera</taxon>
        <taxon>Pteropodoidea</taxon>
        <taxon>Pteropodidae</taxon>
        <taxon>Rousettinae</taxon>
        <taxon>Rousettus</taxon>
    </lineage>
</organism>
<dbReference type="Proteomes" id="UP000593571">
    <property type="component" value="Unassembled WGS sequence"/>
</dbReference>
<accession>A0A7J8JI80</accession>
<evidence type="ECO:0000313" key="2">
    <source>
        <dbReference type="Proteomes" id="UP000593571"/>
    </source>
</evidence>
<reference evidence="1 2" key="1">
    <citation type="journal article" date="2020" name="Nature">
        <title>Six reference-quality genomes reveal evolution of bat adaptations.</title>
        <authorList>
            <person name="Jebb D."/>
            <person name="Huang Z."/>
            <person name="Pippel M."/>
            <person name="Hughes G.M."/>
            <person name="Lavrichenko K."/>
            <person name="Devanna P."/>
            <person name="Winkler S."/>
            <person name="Jermiin L.S."/>
            <person name="Skirmuntt E.C."/>
            <person name="Katzourakis A."/>
            <person name="Burkitt-Gray L."/>
            <person name="Ray D.A."/>
            <person name="Sullivan K.A.M."/>
            <person name="Roscito J.G."/>
            <person name="Kirilenko B.M."/>
            <person name="Davalos L.M."/>
            <person name="Corthals A.P."/>
            <person name="Power M.L."/>
            <person name="Jones G."/>
            <person name="Ransome R.D."/>
            <person name="Dechmann D.K.N."/>
            <person name="Locatelli A.G."/>
            <person name="Puechmaille S.J."/>
            <person name="Fedrigo O."/>
            <person name="Jarvis E.D."/>
            <person name="Hiller M."/>
            <person name="Vernes S.C."/>
            <person name="Myers E.W."/>
            <person name="Teeling E.C."/>
        </authorList>
    </citation>
    <scope>NUCLEOTIDE SEQUENCE [LARGE SCALE GENOMIC DNA]</scope>
    <source>
        <strain evidence="1">MRouAeg1</strain>
        <tissue evidence="1">Muscle</tissue>
    </source>
</reference>
<proteinExistence type="predicted"/>
<gene>
    <name evidence="1" type="ORF">HJG63_010164</name>
</gene>
<dbReference type="EMBL" id="JACASE010000002">
    <property type="protein sequence ID" value="KAF6495782.1"/>
    <property type="molecule type" value="Genomic_DNA"/>
</dbReference>